<feature type="transmembrane region" description="Helical" evidence="1">
    <location>
        <begin position="35"/>
        <end position="56"/>
    </location>
</feature>
<keyword evidence="1" id="KW-0812">Transmembrane</keyword>
<evidence type="ECO:0000259" key="3">
    <source>
        <dbReference type="Pfam" id="PF19040"/>
    </source>
</evidence>
<keyword evidence="1" id="KW-1133">Transmembrane helix</keyword>
<dbReference type="Pfam" id="PF01757">
    <property type="entry name" value="Acyl_transf_3"/>
    <property type="match status" value="1"/>
</dbReference>
<dbReference type="OrthoDB" id="290051at2"/>
<dbReference type="InterPro" id="IPR002656">
    <property type="entry name" value="Acyl_transf_3_dom"/>
</dbReference>
<evidence type="ECO:0000313" key="5">
    <source>
        <dbReference type="Proteomes" id="UP000325105"/>
    </source>
</evidence>
<evidence type="ECO:0000259" key="2">
    <source>
        <dbReference type="Pfam" id="PF01757"/>
    </source>
</evidence>
<feature type="transmembrane region" description="Helical" evidence="1">
    <location>
        <begin position="77"/>
        <end position="96"/>
    </location>
</feature>
<protein>
    <submittedName>
        <fullName evidence="4">Peptidoglycan/LPS O-acetylase OafA/YrhL</fullName>
    </submittedName>
</protein>
<evidence type="ECO:0000256" key="1">
    <source>
        <dbReference type="SAM" id="Phobius"/>
    </source>
</evidence>
<organism evidence="4 5">
    <name type="scientific">Sphingobacterium allocomposti</name>
    <dbReference type="NCBI Taxonomy" id="415956"/>
    <lineage>
        <taxon>Bacteria</taxon>
        <taxon>Pseudomonadati</taxon>
        <taxon>Bacteroidota</taxon>
        <taxon>Sphingobacteriia</taxon>
        <taxon>Sphingobacteriales</taxon>
        <taxon>Sphingobacteriaceae</taxon>
        <taxon>Sphingobacterium</taxon>
    </lineage>
</organism>
<accession>A0A5S5DHJ7</accession>
<feature type="transmembrane region" description="Helical" evidence="1">
    <location>
        <begin position="283"/>
        <end position="308"/>
    </location>
</feature>
<proteinExistence type="predicted"/>
<feature type="transmembrane region" description="Helical" evidence="1">
    <location>
        <begin position="195"/>
        <end position="215"/>
    </location>
</feature>
<feature type="transmembrane region" description="Helical" evidence="1">
    <location>
        <begin position="145"/>
        <end position="162"/>
    </location>
</feature>
<dbReference type="GO" id="GO:0016747">
    <property type="term" value="F:acyltransferase activity, transferring groups other than amino-acyl groups"/>
    <property type="evidence" value="ECO:0007669"/>
    <property type="project" value="InterPro"/>
</dbReference>
<dbReference type="Pfam" id="PF19040">
    <property type="entry name" value="SGNH"/>
    <property type="match status" value="1"/>
</dbReference>
<keyword evidence="1" id="KW-0472">Membrane</keyword>
<dbReference type="EMBL" id="VNHX01000011">
    <property type="protein sequence ID" value="TYP94646.1"/>
    <property type="molecule type" value="Genomic_DNA"/>
</dbReference>
<dbReference type="AlphaFoldDB" id="A0A5S5DHJ7"/>
<reference evidence="4 5" key="1">
    <citation type="submission" date="2019-07" db="EMBL/GenBank/DDBJ databases">
        <title>Genomic Encyclopedia of Archaeal and Bacterial Type Strains, Phase II (KMG-II): from individual species to whole genera.</title>
        <authorList>
            <person name="Goeker M."/>
        </authorList>
    </citation>
    <scope>NUCLEOTIDE SEQUENCE [LARGE SCALE GENOMIC DNA]</scope>
    <source>
        <strain evidence="4 5">DSM 18850</strain>
    </source>
</reference>
<feature type="transmembrane region" description="Helical" evidence="1">
    <location>
        <begin position="227"/>
        <end position="246"/>
    </location>
</feature>
<dbReference type="SUPFAM" id="SSF52266">
    <property type="entry name" value="SGNH hydrolase"/>
    <property type="match status" value="1"/>
</dbReference>
<feature type="domain" description="SGNH" evidence="3">
    <location>
        <begin position="418"/>
        <end position="615"/>
    </location>
</feature>
<dbReference type="RefSeq" id="WP_148908769.1">
    <property type="nucleotide sequence ID" value="NZ_VNHX01000011.1"/>
</dbReference>
<feature type="transmembrane region" description="Helical" evidence="1">
    <location>
        <begin position="347"/>
        <end position="366"/>
    </location>
</feature>
<evidence type="ECO:0000313" key="4">
    <source>
        <dbReference type="EMBL" id="TYP94646.1"/>
    </source>
</evidence>
<dbReference type="PANTHER" id="PTHR23028:SF53">
    <property type="entry name" value="ACYL_TRANSF_3 DOMAIN-CONTAINING PROTEIN"/>
    <property type="match status" value="1"/>
</dbReference>
<feature type="domain" description="Acyltransferase 3" evidence="2">
    <location>
        <begin position="10"/>
        <end position="327"/>
    </location>
</feature>
<gene>
    <name evidence="4" type="ORF">BC792_11154</name>
</gene>
<dbReference type="GO" id="GO:0016020">
    <property type="term" value="C:membrane"/>
    <property type="evidence" value="ECO:0007669"/>
    <property type="project" value="TreeGrafter"/>
</dbReference>
<name>A0A5S5DHJ7_9SPHI</name>
<dbReference type="Proteomes" id="UP000325105">
    <property type="component" value="Unassembled WGS sequence"/>
</dbReference>
<dbReference type="InterPro" id="IPR043968">
    <property type="entry name" value="SGNH"/>
</dbReference>
<dbReference type="PANTHER" id="PTHR23028">
    <property type="entry name" value="ACETYLTRANSFERASE"/>
    <property type="match status" value="1"/>
</dbReference>
<feature type="transmembrane region" description="Helical" evidence="1">
    <location>
        <begin position="314"/>
        <end position="335"/>
    </location>
</feature>
<keyword evidence="5" id="KW-1185">Reference proteome</keyword>
<feature type="transmembrane region" description="Helical" evidence="1">
    <location>
        <begin position="12"/>
        <end position="29"/>
    </location>
</feature>
<dbReference type="GO" id="GO:0009103">
    <property type="term" value="P:lipopolysaccharide biosynthetic process"/>
    <property type="evidence" value="ECO:0007669"/>
    <property type="project" value="TreeGrafter"/>
</dbReference>
<sequence>MKSNDTKFRYDIAFLRSVAVLAVILYHLQVPGFSIGFIGVDIFFVLSGYLMTKIILGGLDNGTFQLLDFYRRRTFRIYPALLLVVATFFIILYFVLPVKLYDYSRFGLSSSLFVSNVYYYLSSGYFQPAAQLNFLLHTWSLSVEWQFYILYPLLLMGWRVVAKRKKVSDGILLLALVLLSFLSMLYFSVQKPSFAFYMLPTRVWEFVVGGLVVLYEGAFVSRLTQRVRNILALCCLMVLTAAIVGGMGISGAVWPSAWAAVPVLATGGILIAQPDLKIFRSRLTTYVGAISYSWYLWHWPIIVIAVYFGVADLWACKLAIFLLSFALATGSYYGVERSVLSRQLMPLSALAAVVIVGTFLGTRISLLKSVLKEDDQKLAGFFHAYPRTMAPDQFGFDRQHLLSRKSFDGFDTTALFRFSETQQNYLLLGDCHAGMFAHTLRKLARNNNVNLIQATGDETFPSPGVTSVFAGPTDLMNYVYNRYLPRHAPKIDKVILSANYAGYTKHQVATYLDSIERYFQRLQIPVVYIGQTEAYTVEYPAIENLRRKFGVEPQAYLVKYRTKVNSYLKNSSISNKYIDVYQSPLLRKGDGAETYMYDADHFSIYGTDQYAELFQKRIFEEPAVHY</sequence>
<feature type="transmembrane region" description="Helical" evidence="1">
    <location>
        <begin position="171"/>
        <end position="189"/>
    </location>
</feature>
<dbReference type="InterPro" id="IPR050879">
    <property type="entry name" value="Acyltransferase_3"/>
</dbReference>
<comment type="caution">
    <text evidence="4">The sequence shown here is derived from an EMBL/GenBank/DDBJ whole genome shotgun (WGS) entry which is preliminary data.</text>
</comment>